<reference evidence="3" key="1">
    <citation type="submission" date="2016-11" db="EMBL/GenBank/DDBJ databases">
        <authorList>
            <person name="Varghese N."/>
            <person name="Submissions S."/>
        </authorList>
    </citation>
    <scope>NUCLEOTIDE SEQUENCE [LARGE SCALE GENOMIC DNA]</scope>
    <source>
        <strain evidence="3">DSM 100564</strain>
    </source>
</reference>
<dbReference type="Proteomes" id="UP000183982">
    <property type="component" value="Unassembled WGS sequence"/>
</dbReference>
<dbReference type="InterPro" id="IPR032710">
    <property type="entry name" value="NTF2-like_dom_sf"/>
</dbReference>
<dbReference type="GO" id="GO:0030638">
    <property type="term" value="P:polyketide metabolic process"/>
    <property type="evidence" value="ECO:0007669"/>
    <property type="project" value="InterPro"/>
</dbReference>
<evidence type="ECO:0000313" key="3">
    <source>
        <dbReference type="Proteomes" id="UP000183982"/>
    </source>
</evidence>
<dbReference type="InterPro" id="IPR009959">
    <property type="entry name" value="Cyclase_SnoaL-like"/>
</dbReference>
<dbReference type="Pfam" id="PF07366">
    <property type="entry name" value="SnoaL"/>
    <property type="match status" value="1"/>
</dbReference>
<dbReference type="Gene3D" id="3.10.450.50">
    <property type="match status" value="1"/>
</dbReference>
<keyword evidence="3" id="KW-1185">Reference proteome</keyword>
<dbReference type="EMBL" id="FQZQ01000002">
    <property type="protein sequence ID" value="SHI61980.1"/>
    <property type="molecule type" value="Genomic_DNA"/>
</dbReference>
<protein>
    <submittedName>
        <fullName evidence="2">SnoaL-like polyketide cyclase</fullName>
    </submittedName>
</protein>
<evidence type="ECO:0000313" key="2">
    <source>
        <dbReference type="EMBL" id="SHI61980.1"/>
    </source>
</evidence>
<dbReference type="PANTHER" id="PTHR38436">
    <property type="entry name" value="POLYKETIDE CYCLASE SNOAL-LIKE DOMAIN"/>
    <property type="match status" value="1"/>
</dbReference>
<evidence type="ECO:0000256" key="1">
    <source>
        <dbReference type="SAM" id="Coils"/>
    </source>
</evidence>
<dbReference type="AlphaFoldDB" id="A0A1M6CLW3"/>
<feature type="coiled-coil region" evidence="1">
    <location>
        <begin position="51"/>
        <end position="78"/>
    </location>
</feature>
<organism evidence="2 3">
    <name type="scientific">Shimia gijangensis</name>
    <dbReference type="NCBI Taxonomy" id="1470563"/>
    <lineage>
        <taxon>Bacteria</taxon>
        <taxon>Pseudomonadati</taxon>
        <taxon>Pseudomonadota</taxon>
        <taxon>Alphaproteobacteria</taxon>
        <taxon>Rhodobacterales</taxon>
        <taxon>Roseobacteraceae</taxon>
    </lineage>
</organism>
<dbReference type="SUPFAM" id="SSF54427">
    <property type="entry name" value="NTF2-like"/>
    <property type="match status" value="1"/>
</dbReference>
<dbReference type="STRING" id="1470563.SAMN05444000_10297"/>
<dbReference type="PANTHER" id="PTHR38436:SF1">
    <property type="entry name" value="ESTER CYCLASE"/>
    <property type="match status" value="1"/>
</dbReference>
<gene>
    <name evidence="2" type="ORF">SAMN05444000_10297</name>
</gene>
<accession>A0A1M6CLW3</accession>
<sequence length="217" mass="23777">MPNSVNTPCLHRRAHSQRKDTNIKQKLLGTLIAVAIAGTVSGSVFAGGETVEDLKAQIATLTAELEAYRAEEALIEHNLSLMTMADVSMNARDWKGFNSVHSHDVWVKSSDAPVTTTDRDTHLAVVQSFVNAFPDHKIEQPYVAFIGQGDKVCAVHQNGGTFTQPWHLPGTDIVIPPNGKNYTMKMVTIAMAKGDKLIEEQIFYDMADMAQQLGLSQ</sequence>
<keyword evidence="1" id="KW-0175">Coiled coil</keyword>
<proteinExistence type="predicted"/>
<name>A0A1M6CLW3_9RHOB</name>